<organism evidence="1 2">
    <name type="scientific">Chryseobacterium gambrini</name>
    <dbReference type="NCBI Taxonomy" id="373672"/>
    <lineage>
        <taxon>Bacteria</taxon>
        <taxon>Pseudomonadati</taxon>
        <taxon>Bacteroidota</taxon>
        <taxon>Flavobacteriia</taxon>
        <taxon>Flavobacteriales</taxon>
        <taxon>Weeksellaceae</taxon>
        <taxon>Chryseobacterium group</taxon>
        <taxon>Chryseobacterium</taxon>
    </lineage>
</organism>
<evidence type="ECO:0000313" key="1">
    <source>
        <dbReference type="EMBL" id="MDN4011423.1"/>
    </source>
</evidence>
<comment type="caution">
    <text evidence="1">The sequence shown here is derived from an EMBL/GenBank/DDBJ whole genome shotgun (WGS) entry which is preliminary data.</text>
</comment>
<accession>A0AAJ1R4C9</accession>
<name>A0AAJ1R4C9_9FLAO</name>
<gene>
    <name evidence="1" type="ORF">QX233_03005</name>
</gene>
<protein>
    <submittedName>
        <fullName evidence="1">Uncharacterized protein</fullName>
    </submittedName>
</protein>
<dbReference type="RefSeq" id="WP_214588876.1">
    <property type="nucleotide sequence ID" value="NZ_JAUHGV010000002.1"/>
</dbReference>
<dbReference type="AlphaFoldDB" id="A0AAJ1R4C9"/>
<reference evidence="1" key="1">
    <citation type="submission" date="2023-06" db="EMBL/GenBank/DDBJ databases">
        <title>Two Chryseobacterium gambrini strains from China.</title>
        <authorList>
            <person name="Zeng J."/>
            <person name="Wu Y."/>
        </authorList>
    </citation>
    <scope>NUCLEOTIDE SEQUENCE</scope>
    <source>
        <strain evidence="1">SQ219</strain>
    </source>
</reference>
<proteinExistence type="predicted"/>
<dbReference type="EMBL" id="JAUHGV010000002">
    <property type="protein sequence ID" value="MDN4011423.1"/>
    <property type="molecule type" value="Genomic_DNA"/>
</dbReference>
<sequence>MPYKYSDEQRIEWLRSLHPKFDEQNWHDDVVAHFSHIKNFHFFRSAGTFTKKIDPRKICGIDYSYGYNCIMHKPKDWRYYWLQFFTDLRRLDRVIDNFPTKEKIIDHIHKAKEAKTVVQYGDRYFTIGGQHRLCLAKFLEVAEIEVDVIKYVFDRVHFVSEMRFQRTIPFLQELGLLPLDYYTDLNYDFFIIEFAGQYVSIKKSYATFILKRYTTLKKIPLKGYINYIKAMDANYYDKTRIDEDVKLYILDAYLLKHIKARKKLLHVNAKN</sequence>
<dbReference type="Proteomes" id="UP001225933">
    <property type="component" value="Unassembled WGS sequence"/>
</dbReference>
<evidence type="ECO:0000313" key="2">
    <source>
        <dbReference type="Proteomes" id="UP001225933"/>
    </source>
</evidence>